<dbReference type="eggNOG" id="ENOG5033CXH">
    <property type="taxonomic scope" value="Bacteria"/>
</dbReference>
<keyword evidence="2" id="KW-1185">Reference proteome</keyword>
<sequence>MADTADKASDWETREREASLQAIRRAAAAIPPGKPGDCETCGEYSPRLVGGICAPCRDFLAMTKG</sequence>
<dbReference type="OrthoDB" id="7065233at2"/>
<proteinExistence type="predicted"/>
<reference evidence="2" key="1">
    <citation type="submission" date="2010-04" db="EMBL/GenBank/DDBJ databases">
        <title>Complete genome sequence of Nitrosococcus halophilus Nc4, a salt-adapted, aerobic obligate ammonia-oxidizing sulfur purple bacterium.</title>
        <authorList>
            <consortium name="US DOE Joint Genome Institute"/>
            <person name="Campbell M.A."/>
            <person name="Malfatti S.A."/>
            <person name="Chain P.S.G."/>
            <person name="Heidelberg J.F."/>
            <person name="Ward B.B."/>
            <person name="Klotz M.G."/>
        </authorList>
    </citation>
    <scope>NUCLEOTIDE SEQUENCE [LARGE SCALE GENOMIC DNA]</scope>
    <source>
        <strain evidence="2">Nc4</strain>
    </source>
</reference>
<accession>D5BYU0</accession>
<dbReference type="HOGENOM" id="CLU_2807584_0_0_6"/>
<evidence type="ECO:0000313" key="1">
    <source>
        <dbReference type="EMBL" id="ADE14153.1"/>
    </source>
</evidence>
<dbReference type="KEGG" id="nhl:Nhal_0980"/>
<gene>
    <name evidence="1" type="ordered locus">Nhal_0980</name>
</gene>
<protein>
    <submittedName>
        <fullName evidence="1">TraR/DksA family transcriptional regulator</fullName>
    </submittedName>
</protein>
<dbReference type="EMBL" id="CP001798">
    <property type="protein sequence ID" value="ADE14153.1"/>
    <property type="molecule type" value="Genomic_DNA"/>
</dbReference>
<dbReference type="RefSeq" id="WP_013032045.1">
    <property type="nucleotide sequence ID" value="NC_013960.1"/>
</dbReference>
<organism evidence="1 2">
    <name type="scientific">Nitrosococcus halophilus (strain Nc4)</name>
    <dbReference type="NCBI Taxonomy" id="472759"/>
    <lineage>
        <taxon>Bacteria</taxon>
        <taxon>Pseudomonadati</taxon>
        <taxon>Pseudomonadota</taxon>
        <taxon>Gammaproteobacteria</taxon>
        <taxon>Chromatiales</taxon>
        <taxon>Chromatiaceae</taxon>
        <taxon>Nitrosococcus</taxon>
    </lineage>
</organism>
<name>D5BYU0_NITHN</name>
<dbReference type="STRING" id="472759.Nhal_0980"/>
<evidence type="ECO:0000313" key="2">
    <source>
        <dbReference type="Proteomes" id="UP000001844"/>
    </source>
</evidence>
<dbReference type="Proteomes" id="UP000001844">
    <property type="component" value="Chromosome"/>
</dbReference>
<dbReference type="AlphaFoldDB" id="D5BYU0"/>